<protein>
    <submittedName>
        <fullName evidence="3">Uncharacterized protein</fullName>
    </submittedName>
</protein>
<dbReference type="AlphaFoldDB" id="A0A1I4MXW1"/>
<sequence>MNPLKKAGTFLIIIVMMIVVSLKDVINERLKSEISHLFGETIGPTLPKNSENNNPNNNAIEIPKTNEQPKNNSKNISIHEI</sequence>
<keyword evidence="4" id="KW-1185">Reference proteome</keyword>
<gene>
    <name evidence="3" type="ORF">SAMN05421863_101250</name>
</gene>
<feature type="compositionally biased region" description="Low complexity" evidence="1">
    <location>
        <begin position="49"/>
        <end position="58"/>
    </location>
</feature>
<dbReference type="Proteomes" id="UP000183287">
    <property type="component" value="Unassembled WGS sequence"/>
</dbReference>
<proteinExistence type="predicted"/>
<accession>A0A1I4MXW1</accession>
<dbReference type="EMBL" id="FOUB01000012">
    <property type="protein sequence ID" value="SFM08081.1"/>
    <property type="molecule type" value="Genomic_DNA"/>
</dbReference>
<evidence type="ECO:0000256" key="1">
    <source>
        <dbReference type="SAM" id="MobiDB-lite"/>
    </source>
</evidence>
<reference evidence="4" key="1">
    <citation type="submission" date="2016-10" db="EMBL/GenBank/DDBJ databases">
        <authorList>
            <person name="Varghese N."/>
            <person name="Submissions S."/>
        </authorList>
    </citation>
    <scope>NUCLEOTIDE SEQUENCE [LARGE SCALE GENOMIC DNA]</scope>
    <source>
        <strain evidence="4">Nm44</strain>
    </source>
</reference>
<keyword evidence="2" id="KW-1133">Transmembrane helix</keyword>
<evidence type="ECO:0000313" key="4">
    <source>
        <dbReference type="Proteomes" id="UP000183287"/>
    </source>
</evidence>
<evidence type="ECO:0000313" key="3">
    <source>
        <dbReference type="EMBL" id="SFM08081.1"/>
    </source>
</evidence>
<keyword evidence="2" id="KW-0812">Transmembrane</keyword>
<feature type="compositionally biased region" description="Polar residues" evidence="1">
    <location>
        <begin position="65"/>
        <end position="81"/>
    </location>
</feature>
<organism evidence="3 4">
    <name type="scientific">Nitrosomonas communis</name>
    <dbReference type="NCBI Taxonomy" id="44574"/>
    <lineage>
        <taxon>Bacteria</taxon>
        <taxon>Pseudomonadati</taxon>
        <taxon>Pseudomonadota</taxon>
        <taxon>Betaproteobacteria</taxon>
        <taxon>Nitrosomonadales</taxon>
        <taxon>Nitrosomonadaceae</taxon>
        <taxon>Nitrosomonas</taxon>
    </lineage>
</organism>
<keyword evidence="2" id="KW-0472">Membrane</keyword>
<feature type="region of interest" description="Disordered" evidence="1">
    <location>
        <begin position="41"/>
        <end position="81"/>
    </location>
</feature>
<name>A0A1I4MXW1_9PROT</name>
<evidence type="ECO:0000256" key="2">
    <source>
        <dbReference type="SAM" id="Phobius"/>
    </source>
</evidence>
<feature type="transmembrane region" description="Helical" evidence="2">
    <location>
        <begin position="6"/>
        <end position="26"/>
    </location>
</feature>